<comment type="cofactor">
    <cofactor evidence="8">
        <name>Mn(2+)</name>
        <dbReference type="ChEBI" id="CHEBI:29035"/>
    </cofactor>
    <text evidence="8">Binds 2 manganese ions per subunit.</text>
</comment>
<dbReference type="EC" id="3.4.11.1" evidence="8"/>
<dbReference type="InterPro" id="IPR043472">
    <property type="entry name" value="Macro_dom-like"/>
</dbReference>
<feature type="binding site" evidence="8">
    <location>
        <position position="241"/>
    </location>
    <ligand>
        <name>Mn(2+)</name>
        <dbReference type="ChEBI" id="CHEBI:29035"/>
        <label>2</label>
    </ligand>
</feature>
<comment type="catalytic activity">
    <reaction evidence="2 8">
        <text>Release of an N-terminal amino acid, preferentially leucine, but not glutamic or aspartic acids.</text>
        <dbReference type="EC" id="3.4.11.10"/>
    </reaction>
</comment>
<feature type="binding site" evidence="8">
    <location>
        <position position="259"/>
    </location>
    <ligand>
        <name>Mn(2+)</name>
        <dbReference type="ChEBI" id="CHEBI:29035"/>
        <label>2</label>
    </ligand>
</feature>
<evidence type="ECO:0000256" key="6">
    <source>
        <dbReference type="ARBA" id="ARBA00022801"/>
    </source>
</evidence>
<dbReference type="SUPFAM" id="SSF53187">
    <property type="entry name" value="Zn-dependent exopeptidases"/>
    <property type="match status" value="1"/>
</dbReference>
<keyword evidence="8" id="KW-0963">Cytoplasm</keyword>
<dbReference type="PANTHER" id="PTHR11963">
    <property type="entry name" value="LEUCINE AMINOPEPTIDASE-RELATED"/>
    <property type="match status" value="1"/>
</dbReference>
<feature type="binding site" evidence="8">
    <location>
        <position position="320"/>
    </location>
    <ligand>
        <name>Mn(2+)</name>
        <dbReference type="ChEBI" id="CHEBI:29035"/>
        <label>1</label>
    </ligand>
</feature>
<evidence type="ECO:0000256" key="8">
    <source>
        <dbReference type="HAMAP-Rule" id="MF_00181"/>
    </source>
</evidence>
<evidence type="ECO:0000256" key="5">
    <source>
        <dbReference type="ARBA" id="ARBA00022670"/>
    </source>
</evidence>
<protein>
    <recommendedName>
        <fullName evidence="8">Probable cytosol aminopeptidase</fullName>
        <ecNumber evidence="8">3.4.11.1</ecNumber>
    </recommendedName>
    <alternativeName>
        <fullName evidence="8">Leucine aminopeptidase</fullName>
        <shortName evidence="8">LAP</shortName>
        <ecNumber evidence="8">3.4.11.10</ecNumber>
    </alternativeName>
    <alternativeName>
        <fullName evidence="8">Leucyl aminopeptidase</fullName>
    </alternativeName>
</protein>
<evidence type="ECO:0000259" key="9">
    <source>
        <dbReference type="PROSITE" id="PS00631"/>
    </source>
</evidence>
<dbReference type="PROSITE" id="PS00631">
    <property type="entry name" value="CYTOSOL_AP"/>
    <property type="match status" value="1"/>
</dbReference>
<evidence type="ECO:0000256" key="4">
    <source>
        <dbReference type="ARBA" id="ARBA00022438"/>
    </source>
</evidence>
<gene>
    <name evidence="8" type="primary">pepA</name>
    <name evidence="10" type="ORF">HF295_06935</name>
</gene>
<feature type="binding site" evidence="8">
    <location>
        <position position="241"/>
    </location>
    <ligand>
        <name>Mn(2+)</name>
        <dbReference type="ChEBI" id="CHEBI:29035"/>
        <label>1</label>
    </ligand>
</feature>
<keyword evidence="11" id="KW-1185">Reference proteome</keyword>
<feature type="binding site" evidence="8">
    <location>
        <position position="320"/>
    </location>
    <ligand>
        <name>Mn(2+)</name>
        <dbReference type="ChEBI" id="CHEBI:29035"/>
        <label>2</label>
    </ligand>
</feature>
<comment type="similarity">
    <text evidence="3 8">Belongs to the peptidase M17 family.</text>
</comment>
<dbReference type="GO" id="GO:0005737">
    <property type="term" value="C:cytoplasm"/>
    <property type="evidence" value="ECO:0007669"/>
    <property type="project" value="UniProtKB-SubCell"/>
</dbReference>
<evidence type="ECO:0000313" key="10">
    <source>
        <dbReference type="EMBL" id="QLY40591.1"/>
    </source>
</evidence>
<dbReference type="GO" id="GO:0070006">
    <property type="term" value="F:metalloaminopeptidase activity"/>
    <property type="evidence" value="ECO:0007669"/>
    <property type="project" value="InterPro"/>
</dbReference>
<dbReference type="InterPro" id="IPR011356">
    <property type="entry name" value="Leucine_aapep/pepB"/>
</dbReference>
<comment type="function">
    <text evidence="7 8">Presumably involved in the processing and regular turnover of intracellular proteins. Catalyzes the removal of unsubstituted N-terminal amino acids from various peptides.</text>
</comment>
<keyword evidence="6 8" id="KW-0378">Hydrolase</keyword>
<dbReference type="HAMAP" id="MF_00181">
    <property type="entry name" value="Cytosol_peptidase_M17"/>
    <property type="match status" value="1"/>
</dbReference>
<feature type="binding site" evidence="8">
    <location>
        <position position="318"/>
    </location>
    <ligand>
        <name>Mn(2+)</name>
        <dbReference type="ChEBI" id="CHEBI:29035"/>
        <label>1</label>
    </ligand>
</feature>
<evidence type="ECO:0000256" key="3">
    <source>
        <dbReference type="ARBA" id="ARBA00009528"/>
    </source>
</evidence>
<dbReference type="Gene3D" id="3.40.630.10">
    <property type="entry name" value="Zn peptidases"/>
    <property type="match status" value="1"/>
</dbReference>
<comment type="subcellular location">
    <subcellularLocation>
        <location evidence="8">Cytoplasm</location>
    </subcellularLocation>
</comment>
<reference evidence="10 11" key="1">
    <citation type="submission" date="2020-04" db="EMBL/GenBank/DDBJ databases">
        <authorList>
            <person name="Zheng R.K."/>
            <person name="Sun C.M."/>
        </authorList>
    </citation>
    <scope>NUCLEOTIDE SEQUENCE [LARGE SCALE GENOMIC DNA]</scope>
    <source>
        <strain evidence="11">zrk29</strain>
    </source>
</reference>
<dbReference type="GO" id="GO:0030145">
    <property type="term" value="F:manganese ion binding"/>
    <property type="evidence" value="ECO:0007669"/>
    <property type="project" value="UniProtKB-UniRule"/>
</dbReference>
<accession>A0A7L6N4V3</accession>
<dbReference type="Gene3D" id="3.40.220.10">
    <property type="entry name" value="Leucine Aminopeptidase, subunit E, domain 1"/>
    <property type="match status" value="1"/>
</dbReference>
<dbReference type="KEGG" id="tbk:HF295_06935"/>
<dbReference type="InterPro" id="IPR000819">
    <property type="entry name" value="Peptidase_M17_C"/>
</dbReference>
<evidence type="ECO:0000256" key="7">
    <source>
        <dbReference type="ARBA" id="ARBA00049972"/>
    </source>
</evidence>
<feature type="active site" evidence="8">
    <location>
        <position position="322"/>
    </location>
</feature>
<keyword evidence="8" id="KW-0464">Manganese</keyword>
<evidence type="ECO:0000256" key="2">
    <source>
        <dbReference type="ARBA" id="ARBA00000967"/>
    </source>
</evidence>
<dbReference type="EMBL" id="CP051151">
    <property type="protein sequence ID" value="QLY40591.1"/>
    <property type="molecule type" value="Genomic_DNA"/>
</dbReference>
<proteinExistence type="inferred from homology"/>
<feature type="binding site" evidence="8">
    <location>
        <position position="236"/>
    </location>
    <ligand>
        <name>Mn(2+)</name>
        <dbReference type="ChEBI" id="CHEBI:29035"/>
        <label>2</label>
    </ligand>
</feature>
<comment type="catalytic activity">
    <reaction evidence="1 8">
        <text>Release of an N-terminal amino acid, Xaa-|-Yaa-, in which Xaa is preferably Leu, but may be other amino acids including Pro although not Arg or Lys, and Yaa may be Pro. Amino acid amides and methyl esters are also readily hydrolyzed, but rates on arylamides are exceedingly low.</text>
        <dbReference type="EC" id="3.4.11.1"/>
    </reaction>
</comment>
<feature type="domain" description="Cytosol aminopeptidase" evidence="9">
    <location>
        <begin position="316"/>
        <end position="323"/>
    </location>
</feature>
<sequence>MVEFLEKINILEETRDLIVVANKNQISQILFEELNVQVTDYKDELFTTIHTLGQLKSNRIHIVGGNKLTKLEDMKKVIQKISSLKGDSILVTDSFNHEELLKVSDIVEMLVTQAYVCDTYKSKKSEASSNVFVQANKELKKAFDEGVIYGESINQAKDLVNAPYNYMKAKDLADHAKALERYEGITVKIYEKEEIQAMNMGAYLGVNKGSSDAPYFIFIEYKAKDNQDQPTALVGKGVMFDTGGYSLKPSTSMPGMKIDMAGSAAVIAAIEGIARLALDTHVYAIVAATDNRIGDDAIVPDDILTSANGKTIEIISTDAEGRLTLVDAIWFAQKEGAKKIIDVATLTGAIMAALGSYYTGAFTNDQDFFDEFKKVTEMTGEKIWQMPISKEYHDELKSIVADLKNKGGRLGGASQAAAFIEEFVDKDTKWIHLDIAGTANESKTGATGVMVKTFMKFFS</sequence>
<keyword evidence="8" id="KW-0479">Metal-binding</keyword>
<name>A0A7L6N4V3_9MOLU</name>
<dbReference type="EC" id="3.4.11.10" evidence="8"/>
<dbReference type="PANTHER" id="PTHR11963:SF23">
    <property type="entry name" value="CYTOSOL AMINOPEPTIDASE"/>
    <property type="match status" value="1"/>
</dbReference>
<organism evidence="10 11">
    <name type="scientific">Hujiaoplasma nucleasis</name>
    <dbReference type="NCBI Taxonomy" id="2725268"/>
    <lineage>
        <taxon>Bacteria</taxon>
        <taxon>Bacillati</taxon>
        <taxon>Mycoplasmatota</taxon>
        <taxon>Mollicutes</taxon>
        <taxon>Candidatus Izemoplasmatales</taxon>
        <taxon>Hujiaoplasmataceae</taxon>
        <taxon>Hujiaoplasma</taxon>
    </lineage>
</organism>
<dbReference type="GO" id="GO:0006508">
    <property type="term" value="P:proteolysis"/>
    <property type="evidence" value="ECO:0007669"/>
    <property type="project" value="UniProtKB-KW"/>
</dbReference>
<dbReference type="CDD" id="cd00433">
    <property type="entry name" value="Peptidase_M17"/>
    <property type="match status" value="1"/>
</dbReference>
<dbReference type="AlphaFoldDB" id="A0A7L6N4V3"/>
<dbReference type="PRINTS" id="PR00481">
    <property type="entry name" value="LAMNOPPTDASE"/>
</dbReference>
<keyword evidence="4 8" id="KW-0031">Aminopeptidase</keyword>
<keyword evidence="5 8" id="KW-0645">Protease</keyword>
<evidence type="ECO:0000313" key="11">
    <source>
        <dbReference type="Proteomes" id="UP000512167"/>
    </source>
</evidence>
<dbReference type="Proteomes" id="UP000512167">
    <property type="component" value="Chromosome"/>
</dbReference>
<dbReference type="Pfam" id="PF00883">
    <property type="entry name" value="Peptidase_M17"/>
    <property type="match status" value="1"/>
</dbReference>
<evidence type="ECO:0000256" key="1">
    <source>
        <dbReference type="ARBA" id="ARBA00000135"/>
    </source>
</evidence>
<feature type="active site" evidence="8">
    <location>
        <position position="248"/>
    </location>
</feature>
<dbReference type="RefSeq" id="WP_312031436.1">
    <property type="nucleotide sequence ID" value="NZ_CP051151.1"/>
</dbReference>
<dbReference type="InterPro" id="IPR023042">
    <property type="entry name" value="Peptidase_M17_leu_NH2_pept"/>
</dbReference>